<comment type="caution">
    <text evidence="14">The sequence shown here is derived from an EMBL/GenBank/DDBJ whole genome shotgun (WGS) entry which is preliminary data.</text>
</comment>
<comment type="subunit">
    <text evidence="11">Heterodimer of subunit A (variable subunit) and subunit B (catalytic subunit). Heterodimeric FTR forms a complex with ferredoxin and thioredoxin.</text>
</comment>
<keyword evidence="7" id="KW-0560">Oxidoreductase</keyword>
<dbReference type="PANTHER" id="PTHR35113:SF1">
    <property type="entry name" value="FERREDOXIN-THIOREDOXIN REDUCTASE CATALYTIC CHAIN, CHLOROPLASTIC"/>
    <property type="match status" value="1"/>
</dbReference>
<keyword evidence="5" id="KW-0004">4Fe-4S</keyword>
<proteinExistence type="inferred from homology"/>
<comment type="similarity">
    <text evidence="3">Belongs to the ferredoxin thioredoxin reductase beta subunit family.</text>
</comment>
<evidence type="ECO:0000256" key="10">
    <source>
        <dbReference type="ARBA" id="ARBA00023157"/>
    </source>
</evidence>
<dbReference type="Gene3D" id="3.90.460.10">
    <property type="entry name" value="Ferredoxin thioredoxin reductase catalytic beta subunit"/>
    <property type="match status" value="1"/>
</dbReference>
<evidence type="ECO:0000256" key="7">
    <source>
        <dbReference type="ARBA" id="ARBA00023002"/>
    </source>
</evidence>
<reference evidence="15" key="1">
    <citation type="journal article" date="2015" name="Genome Announc.">
        <title>Draft Genome Sequence of an Anaerobic Ammonium-Oxidizing Bacterium, "Candidatus Brocadia sinica".</title>
        <authorList>
            <person name="Oshiki M."/>
            <person name="Shinyako-Hata K."/>
            <person name="Satoh H."/>
            <person name="Okabe S."/>
        </authorList>
    </citation>
    <scope>NUCLEOTIDE SEQUENCE [LARGE SCALE GENOMIC DNA]</scope>
    <source>
        <strain evidence="15">JPN1</strain>
    </source>
</reference>
<evidence type="ECO:0000256" key="12">
    <source>
        <dbReference type="ARBA" id="ARBA00030295"/>
    </source>
</evidence>
<comment type="function">
    <text evidence="2">Catalytic subunit of the ferredoxin-thioredoxin reductase (FTR), which catalyzes the two-electron reduction of thioredoxins by the electrons provided by reduced ferredoxin.</text>
</comment>
<evidence type="ECO:0000256" key="1">
    <source>
        <dbReference type="ARBA" id="ARBA00001966"/>
    </source>
</evidence>
<dbReference type="PANTHER" id="PTHR35113">
    <property type="entry name" value="FERREDOXIN-THIOREDOXIN REDUCTASE CATALYTIC CHAIN, CHLOROPLASTIC"/>
    <property type="match status" value="1"/>
</dbReference>
<evidence type="ECO:0000256" key="6">
    <source>
        <dbReference type="ARBA" id="ARBA00022723"/>
    </source>
</evidence>
<evidence type="ECO:0000256" key="5">
    <source>
        <dbReference type="ARBA" id="ARBA00022485"/>
    </source>
</evidence>
<evidence type="ECO:0000313" key="15">
    <source>
        <dbReference type="Proteomes" id="UP000032309"/>
    </source>
</evidence>
<evidence type="ECO:0000313" key="14">
    <source>
        <dbReference type="EMBL" id="GAN35037.1"/>
    </source>
</evidence>
<keyword evidence="15" id="KW-1185">Reference proteome</keyword>
<keyword evidence="8" id="KW-0408">Iron</keyword>
<protein>
    <recommendedName>
        <fullName evidence="4">ferredoxin:thioredoxin reductase</fullName>
        <ecNumber evidence="4">1.8.7.2</ecNumber>
    </recommendedName>
    <alternativeName>
        <fullName evidence="12">Ferredoxin-thioredoxin reductase subunit B</fullName>
    </alternativeName>
</protein>
<dbReference type="EMBL" id="BAFN01000001">
    <property type="protein sequence ID" value="GAN35037.1"/>
    <property type="molecule type" value="Genomic_DNA"/>
</dbReference>
<dbReference type="Proteomes" id="UP000032309">
    <property type="component" value="Unassembled WGS sequence"/>
</dbReference>
<sequence>MDNNKEHEAIKIRMILTEYVTSSSCKLNPDTKIVDRVVNGLLMRKIKFGHAYCPCRLVTGDRERDKKIICPCVYHLEEIERDGECHCNLFVSADYQVKMEKGEDYV</sequence>
<keyword evidence="9" id="KW-0411">Iron-sulfur</keyword>
<evidence type="ECO:0000256" key="2">
    <source>
        <dbReference type="ARBA" id="ARBA00003945"/>
    </source>
</evidence>
<keyword evidence="10" id="KW-1015">Disulfide bond</keyword>
<dbReference type="InterPro" id="IPR036644">
    <property type="entry name" value="FTR_bsu_sf"/>
</dbReference>
<comment type="catalytic activity">
    <reaction evidence="13">
        <text>[thioredoxin]-disulfide + 2 reduced [2Fe-2S]-[ferredoxin] + 2 H(+) = [thioredoxin]-dithiol + 2 oxidized [2Fe-2S]-[ferredoxin]</text>
        <dbReference type="Rhea" id="RHEA:42336"/>
        <dbReference type="Rhea" id="RHEA-COMP:10000"/>
        <dbReference type="Rhea" id="RHEA-COMP:10001"/>
        <dbReference type="Rhea" id="RHEA-COMP:10698"/>
        <dbReference type="Rhea" id="RHEA-COMP:10700"/>
        <dbReference type="ChEBI" id="CHEBI:15378"/>
        <dbReference type="ChEBI" id="CHEBI:29950"/>
        <dbReference type="ChEBI" id="CHEBI:33737"/>
        <dbReference type="ChEBI" id="CHEBI:33738"/>
        <dbReference type="ChEBI" id="CHEBI:50058"/>
        <dbReference type="EC" id="1.8.7.2"/>
    </reaction>
</comment>
<evidence type="ECO:0000256" key="8">
    <source>
        <dbReference type="ARBA" id="ARBA00023004"/>
    </source>
</evidence>
<evidence type="ECO:0000256" key="4">
    <source>
        <dbReference type="ARBA" id="ARBA00012358"/>
    </source>
</evidence>
<accession>A0ABQ0K2Q0</accession>
<evidence type="ECO:0000256" key="3">
    <source>
        <dbReference type="ARBA" id="ARBA00007941"/>
    </source>
</evidence>
<keyword evidence="6" id="KW-0479">Metal-binding</keyword>
<evidence type="ECO:0000256" key="13">
    <source>
        <dbReference type="ARBA" id="ARBA00048150"/>
    </source>
</evidence>
<dbReference type="RefSeq" id="WP_052564975.1">
    <property type="nucleotide sequence ID" value="NZ_BAFN01000001.1"/>
</dbReference>
<dbReference type="SUPFAM" id="SSF57662">
    <property type="entry name" value="Ferredoxin thioredoxin reductase (FTR), catalytic beta chain"/>
    <property type="match status" value="1"/>
</dbReference>
<gene>
    <name evidence="14" type="ORF">BROSI_A3583</name>
</gene>
<organism evidence="14 15">
    <name type="scientific">Candidatus Brocadia sinica JPN1</name>
    <dbReference type="NCBI Taxonomy" id="1197129"/>
    <lineage>
        <taxon>Bacteria</taxon>
        <taxon>Pseudomonadati</taxon>
        <taxon>Planctomycetota</taxon>
        <taxon>Candidatus Brocadiia</taxon>
        <taxon>Candidatus Brocadiales</taxon>
        <taxon>Candidatus Brocadiaceae</taxon>
        <taxon>Candidatus Brocadia</taxon>
    </lineage>
</organism>
<name>A0ABQ0K2Q0_9BACT</name>
<dbReference type="Pfam" id="PF02943">
    <property type="entry name" value="FeThRed_B"/>
    <property type="match status" value="1"/>
</dbReference>
<evidence type="ECO:0000256" key="9">
    <source>
        <dbReference type="ARBA" id="ARBA00023014"/>
    </source>
</evidence>
<evidence type="ECO:0000256" key="11">
    <source>
        <dbReference type="ARBA" id="ARBA00026011"/>
    </source>
</evidence>
<comment type="cofactor">
    <cofactor evidence="1">
        <name>[4Fe-4S] cluster</name>
        <dbReference type="ChEBI" id="CHEBI:49883"/>
    </cofactor>
</comment>
<dbReference type="EC" id="1.8.7.2" evidence="4"/>
<dbReference type="InterPro" id="IPR004209">
    <property type="entry name" value="FTR_bsu"/>
</dbReference>